<dbReference type="InterPro" id="IPR044198">
    <property type="entry name" value="DEK"/>
</dbReference>
<reference evidence="3" key="1">
    <citation type="journal article" date="2019" name="Curr. Biol.">
        <title>Genome Sequence of Striga asiatica Provides Insight into the Evolution of Plant Parasitism.</title>
        <authorList>
            <person name="Yoshida S."/>
            <person name="Kim S."/>
            <person name="Wafula E.K."/>
            <person name="Tanskanen J."/>
            <person name="Kim Y.M."/>
            <person name="Honaas L."/>
            <person name="Yang Z."/>
            <person name="Spallek T."/>
            <person name="Conn C.E."/>
            <person name="Ichihashi Y."/>
            <person name="Cheong K."/>
            <person name="Cui S."/>
            <person name="Der J.P."/>
            <person name="Gundlach H."/>
            <person name="Jiao Y."/>
            <person name="Hori C."/>
            <person name="Ishida J.K."/>
            <person name="Kasahara H."/>
            <person name="Kiba T."/>
            <person name="Kim M.S."/>
            <person name="Koo N."/>
            <person name="Laohavisit A."/>
            <person name="Lee Y.H."/>
            <person name="Lumba S."/>
            <person name="McCourt P."/>
            <person name="Mortimer J.C."/>
            <person name="Mutuku J.M."/>
            <person name="Nomura T."/>
            <person name="Sasaki-Sekimoto Y."/>
            <person name="Seto Y."/>
            <person name="Wang Y."/>
            <person name="Wakatake T."/>
            <person name="Sakakibara H."/>
            <person name="Demura T."/>
            <person name="Yamaguchi S."/>
            <person name="Yoneyama K."/>
            <person name="Manabe R.I."/>
            <person name="Nelson D.C."/>
            <person name="Schulman A.H."/>
            <person name="Timko M.P."/>
            <person name="dePamphilis C.W."/>
            <person name="Choi D."/>
            <person name="Shirasu K."/>
        </authorList>
    </citation>
    <scope>NUCLEOTIDE SEQUENCE [LARGE SCALE GENOMIC DNA]</scope>
    <source>
        <strain evidence="3">cv. UVA1</strain>
    </source>
</reference>
<gene>
    <name evidence="2" type="ORF">STAS_16039</name>
</gene>
<evidence type="ECO:0000256" key="1">
    <source>
        <dbReference type="SAM" id="MobiDB-lite"/>
    </source>
</evidence>
<protein>
    <submittedName>
        <fullName evidence="2">DEK domain-containing chromatin associated protein</fullName>
    </submittedName>
</protein>
<feature type="compositionally biased region" description="Basic residues" evidence="1">
    <location>
        <begin position="44"/>
        <end position="56"/>
    </location>
</feature>
<proteinExistence type="predicted"/>
<feature type="non-terminal residue" evidence="2">
    <location>
        <position position="1"/>
    </location>
</feature>
<dbReference type="GO" id="GO:2000779">
    <property type="term" value="P:regulation of double-strand break repair"/>
    <property type="evidence" value="ECO:0007669"/>
    <property type="project" value="TreeGrafter"/>
</dbReference>
<dbReference type="GO" id="GO:0006325">
    <property type="term" value="P:chromatin organization"/>
    <property type="evidence" value="ECO:0007669"/>
    <property type="project" value="InterPro"/>
</dbReference>
<dbReference type="OrthoDB" id="370884at2759"/>
<dbReference type="PANTHER" id="PTHR13468:SF1">
    <property type="entry name" value="PROTEIN DEK"/>
    <property type="match status" value="1"/>
</dbReference>
<dbReference type="GO" id="GO:0003677">
    <property type="term" value="F:DNA binding"/>
    <property type="evidence" value="ECO:0007669"/>
    <property type="project" value="InterPro"/>
</dbReference>
<dbReference type="AlphaFoldDB" id="A0A5A7Q4T8"/>
<feature type="region of interest" description="Disordered" evidence="1">
    <location>
        <begin position="1"/>
        <end position="101"/>
    </location>
</feature>
<dbReference type="Proteomes" id="UP000325081">
    <property type="component" value="Unassembled WGS sequence"/>
</dbReference>
<name>A0A5A7Q4T8_STRAF</name>
<feature type="compositionally biased region" description="Acidic residues" evidence="1">
    <location>
        <begin position="11"/>
        <end position="22"/>
    </location>
</feature>
<feature type="compositionally biased region" description="Basic residues" evidence="1">
    <location>
        <begin position="64"/>
        <end position="76"/>
    </location>
</feature>
<feature type="compositionally biased region" description="Basic and acidic residues" evidence="1">
    <location>
        <begin position="1"/>
        <end position="10"/>
    </location>
</feature>
<evidence type="ECO:0000313" key="3">
    <source>
        <dbReference type="Proteomes" id="UP000325081"/>
    </source>
</evidence>
<accession>A0A5A7Q4T8</accession>
<feature type="compositionally biased region" description="Acidic residues" evidence="1">
    <location>
        <begin position="30"/>
        <end position="40"/>
    </location>
</feature>
<keyword evidence="3" id="KW-1185">Reference proteome</keyword>
<dbReference type="GO" id="GO:0042393">
    <property type="term" value="F:histone binding"/>
    <property type="evidence" value="ECO:0007669"/>
    <property type="project" value="TreeGrafter"/>
</dbReference>
<organism evidence="2 3">
    <name type="scientific">Striga asiatica</name>
    <name type="common">Asiatic witchweed</name>
    <name type="synonym">Buchnera asiatica</name>
    <dbReference type="NCBI Taxonomy" id="4170"/>
    <lineage>
        <taxon>Eukaryota</taxon>
        <taxon>Viridiplantae</taxon>
        <taxon>Streptophyta</taxon>
        <taxon>Embryophyta</taxon>
        <taxon>Tracheophyta</taxon>
        <taxon>Spermatophyta</taxon>
        <taxon>Magnoliopsida</taxon>
        <taxon>eudicotyledons</taxon>
        <taxon>Gunneridae</taxon>
        <taxon>Pentapetalae</taxon>
        <taxon>asterids</taxon>
        <taxon>lamiids</taxon>
        <taxon>Lamiales</taxon>
        <taxon>Orobanchaceae</taxon>
        <taxon>Buchnereae</taxon>
        <taxon>Striga</taxon>
    </lineage>
</organism>
<dbReference type="PANTHER" id="PTHR13468">
    <property type="entry name" value="DEK PROTEIN"/>
    <property type="match status" value="1"/>
</dbReference>
<sequence length="182" mass="20903">EDTKAEAAKQEEEDLSEVEEDCGELKSDEAKEEAEEPEEDENRKRRGRHRRQIRAKARMEKTKEMKRRLGKGPNRKMKGDTVELKSPQTLGSERPTRERKVRPQGVLPVIHCPLRRVKAQQLKDIPNVALKLSKRKDDENLLLLPTIIYGKKAKVLLAPLKPTCHLCLETSILYSLSLYSPT</sequence>
<dbReference type="EMBL" id="BKCP01005650">
    <property type="protein sequence ID" value="GER39427.1"/>
    <property type="molecule type" value="Genomic_DNA"/>
</dbReference>
<comment type="caution">
    <text evidence="2">The sequence shown here is derived from an EMBL/GenBank/DDBJ whole genome shotgun (WGS) entry which is preliminary data.</text>
</comment>
<evidence type="ECO:0000313" key="2">
    <source>
        <dbReference type="EMBL" id="GER39427.1"/>
    </source>
</evidence>
<dbReference type="GO" id="GO:0005634">
    <property type="term" value="C:nucleus"/>
    <property type="evidence" value="ECO:0007669"/>
    <property type="project" value="TreeGrafter"/>
</dbReference>